<name>A0AC61QLB0_9BACT</name>
<gene>
    <name evidence="1" type="ORF">E0946_01025</name>
</gene>
<evidence type="ECO:0000313" key="1">
    <source>
        <dbReference type="EMBL" id="TDF74766.1"/>
    </source>
</evidence>
<proteinExistence type="predicted"/>
<sequence length="1071" mass="116015">MGDIVVNEMAFPPYQVVATEATDGSNVSITWMAPNPNAVGEWIHYDNGENNDSIGTGGAADFDVAIRFPASALQDYAGMSLYAVKAWPAQAGTFSIRVWTGGNASAPATMVVDQPFTPTLDTYNTVMLNNPVTITGTEELWFGYRCNVTGGYPAGCDSGPAVDGFGNMMYFQGSWSTLLQLNPALNYNWNIQGYVGYSAPTQAPEIGPITLQANSLSKSETRDRVLVGYKVYRLLSANQNNESLWTLLTPTTITNTSYVDNTWQPLPSGVYKFAIKAVYTNNVLSPAAFSNEIHKGMMGTLTGTVTEFGTNVPIEGATITAGEYSGTSNAQGVYSFSVYQGTYTVTCSKPGYQTATQTGVNIVGLQTTTLNFVLTEITLPPAAVQAVEASPTTVNITWMAPGSGANISEGFEGTLFPPEDWSQIITDNGPPVGAGILPTWCQAGTIALTPPVPPHGGSYQAAMWWDYVHQDEWLITPQFVCPGGDLTFWSYVYLGSTNGDHYYIKVSTDNGNTWTVLWDASALTGGWNYYATPIVIDLDAYAGQQIKLAWHADDPPSNDGMWYVWFVDDITVGNAKETIHFTNNELTRISARDDSYPQLRTVSPQLPASRAMAKTSLINSYKHSTPETVIRNDRVLNGYKVWRLLQGQENNESAWTLLTTDVITATAWQDTGWGSVPDGMYKWAVKAVYTGGALSNAAISNALPKLTQIGTIAGTVKNQQNAPIMGATVTCGTITATTNASGAYSMQVPAGTHSVTASAPGYDSVTHSNVIVVTGQTTTVNFILPPSSTIILLEDSFETYENFALTFAPWTCVDVDQSATYGISGYSFPNCYSPMAYIIFVPSATTPPLTATDVTHTGNKVAACFASTTPPNNDWLITPVLNGPTQITFWARSYTAQYGLERFKVGVSTTGTNPSNFTIISGPNFIEAPVDWTEYTYEMEGYTGNVYIGIQCVSNDAFIFLLDDVTVEGTPLEDPNVPVLATELQGNYPNPFNPETTIRYSVKETSPVTIEVYNLKGQLVRTLVNEVKTAGNYSVVWNGRDNNNQPVSSGVYFYKMNAGKYSSTKKMIMMK</sequence>
<accession>A0AC61QLB0</accession>
<protein>
    <submittedName>
        <fullName evidence="1">T9SS type A sorting domain-containing protein</fullName>
    </submittedName>
</protein>
<evidence type="ECO:0000313" key="2">
    <source>
        <dbReference type="Proteomes" id="UP000294588"/>
    </source>
</evidence>
<organism evidence="1 2">
    <name type="scientific">Candidatus Syntrophosphaera thermopropionivorans</name>
    <dbReference type="NCBI Taxonomy" id="2593015"/>
    <lineage>
        <taxon>Bacteria</taxon>
        <taxon>Pseudomonadati</taxon>
        <taxon>Candidatus Cloacimonadota</taxon>
        <taxon>Candidatus Cloacimonadia</taxon>
        <taxon>Candidatus Cloacimonadales</taxon>
        <taxon>Candidatus Cloacimonadaceae</taxon>
        <taxon>Candidatus Syntrophosphaera</taxon>
    </lineage>
</organism>
<reference evidence="1" key="1">
    <citation type="submission" date="2019-03" db="EMBL/GenBank/DDBJ databases">
        <title>Candidatus Syntrophosphaera thermopropionivorans: a novel player in syntrophic propionate oxidation during anaerobic digestion.</title>
        <authorList>
            <person name="Dyksma S."/>
        </authorList>
    </citation>
    <scope>NUCLEOTIDE SEQUENCE</scope>
    <source>
        <strain evidence="1">W5</strain>
    </source>
</reference>
<dbReference type="EMBL" id="SMOG01000001">
    <property type="protein sequence ID" value="TDF74766.1"/>
    <property type="molecule type" value="Genomic_DNA"/>
</dbReference>
<keyword evidence="2" id="KW-1185">Reference proteome</keyword>
<dbReference type="Proteomes" id="UP000294588">
    <property type="component" value="Unassembled WGS sequence"/>
</dbReference>
<comment type="caution">
    <text evidence="1">The sequence shown here is derived from an EMBL/GenBank/DDBJ whole genome shotgun (WGS) entry which is preliminary data.</text>
</comment>